<dbReference type="GO" id="GO:0032580">
    <property type="term" value="C:Golgi cisterna membrane"/>
    <property type="evidence" value="ECO:0007669"/>
    <property type="project" value="TreeGrafter"/>
</dbReference>
<feature type="domain" description="Golgin subfamily A conserved" evidence="3">
    <location>
        <begin position="381"/>
        <end position="614"/>
    </location>
</feature>
<sequence>MSDKSKAEKLAAARKLLKEFQQKLPPKTPDFNDNSDTKTIIHVPEQETIQTSLPFENAKENITDYSLHQINNENTLNNPFQNIFQQSLSEETFYENLSPNTRPIKNDTNNFEHNVSVEENINNSLLANEQILNPIEKSENANIIISESCNQTDNTFVQNEAKILNLLNQEQIKYNNLLIEHQKLAIDNDNLKKQLENFQKLSVDAGETEKKLQEQLKLHQNTIKVLVGEKTELNAQINKFEAALSKHNAECEELQGRLRAARHKAADSEKELTQCKRFCQQLELDSKMLLEQNDKLRNDYSVNTKESEDLKEELSELKEKIKVLSDECGRLETNLAAKDNELSLSHLKIQQLTSGDPTLIDNNLQSFMQEKTALESKIKLLEENVEKSKNENTQVTQQYKQYCQQLNSQMQSLVTSLQEKSEEIEKFNSREKDLMNHMAELEKQLQLAPKIKTTTVINENVNGELNELKTKYVEMEKKCEDLDFKLIEKSSELQSVTEELNESKNKIIQLEESLDNLQVDHFDATKLNAAIESDKIAAARSMAQNAELKLQIEELQRTFIQMSDYKLEITEKLNCEQHLGRELNAQVIKLENELLKLRTVLEAKDEEMIRLQNENTNLSKEVIQQAQLSDRLRHYEAKDNVTDIVQKELQQARDQISMLLNRNTELENMLSNSVSDVKMSNKYEEGYNVAKRLIRENSSESSDVMETIPENDIPVSMYETKNDVSKETVPVIATQEAMEKLQERFTKTMADIAELTDEKQRLEHLVLQLQSETETVGEYIALYQNQRSLLRQREIEKDNQLMKLAHDQEDMKNKLLRLNQLVVQLLKEREVSNGHHYEENVIQQDENYKEIISEIDIKNINAESKDASNAIEKSVNAELLNNLPCANNTISQTNETAKKIIDLLSELKSSNLIHPMNGEDMEGFAHHCHCCSGRLLTV</sequence>
<dbReference type="GO" id="GO:0007030">
    <property type="term" value="P:Golgi organization"/>
    <property type="evidence" value="ECO:0007669"/>
    <property type="project" value="TreeGrafter"/>
</dbReference>
<evidence type="ECO:0000256" key="2">
    <source>
        <dbReference type="SAM" id="Coils"/>
    </source>
</evidence>
<keyword evidence="1 2" id="KW-0175">Coiled coil</keyword>
<dbReference type="EMBL" id="GIIL01003449">
    <property type="protein sequence ID" value="NOV47175.1"/>
    <property type="molecule type" value="Transcribed_RNA"/>
</dbReference>
<feature type="domain" description="Golgin subfamily A conserved" evidence="3">
    <location>
        <begin position="715"/>
        <end position="830"/>
    </location>
</feature>
<dbReference type="InterPro" id="IPR043976">
    <property type="entry name" value="GOLGA_cons_dom"/>
</dbReference>
<feature type="coiled-coil region" evidence="2">
    <location>
        <begin position="174"/>
        <end position="558"/>
    </location>
</feature>
<dbReference type="InterPro" id="IPR024858">
    <property type="entry name" value="GOLGA"/>
</dbReference>
<dbReference type="AlphaFoldDB" id="A0A6M2DLI6"/>
<feature type="coiled-coil region" evidence="2">
    <location>
        <begin position="738"/>
        <end position="772"/>
    </location>
</feature>
<protein>
    <submittedName>
        <fullName evidence="4">Putative golgin subfamily protein a member 2</fullName>
    </submittedName>
</protein>
<dbReference type="GO" id="GO:0005801">
    <property type="term" value="C:cis-Golgi network"/>
    <property type="evidence" value="ECO:0007669"/>
    <property type="project" value="TreeGrafter"/>
</dbReference>
<organism evidence="4">
    <name type="scientific">Xenopsylla cheopis</name>
    <name type="common">Oriental rat flea</name>
    <name type="synonym">Pulex cheopis</name>
    <dbReference type="NCBI Taxonomy" id="163159"/>
    <lineage>
        <taxon>Eukaryota</taxon>
        <taxon>Metazoa</taxon>
        <taxon>Ecdysozoa</taxon>
        <taxon>Arthropoda</taxon>
        <taxon>Hexapoda</taxon>
        <taxon>Insecta</taxon>
        <taxon>Pterygota</taxon>
        <taxon>Neoptera</taxon>
        <taxon>Endopterygota</taxon>
        <taxon>Siphonaptera</taxon>
        <taxon>Pulicidae</taxon>
        <taxon>Xenopsyllinae</taxon>
        <taxon>Xenopsylla</taxon>
    </lineage>
</organism>
<reference evidence="4" key="1">
    <citation type="submission" date="2020-03" db="EMBL/GenBank/DDBJ databases">
        <title>Transcriptomic Profiling of the Digestive Tract of the Rat Flea, Xenopsylla cheopis, Following Blood Feeding and Infection with Yersinia pestis.</title>
        <authorList>
            <person name="Bland D.M."/>
            <person name="Martens C.A."/>
            <person name="Virtaneva K."/>
            <person name="Kanakabandi K."/>
            <person name="Long D."/>
            <person name="Rosenke R."/>
            <person name="Saturday G.A."/>
            <person name="Hoyt F.H."/>
            <person name="Bruno D.P."/>
            <person name="Ribeiro J.M.C."/>
            <person name="Hinnebusch J."/>
        </authorList>
    </citation>
    <scope>NUCLEOTIDE SEQUENCE</scope>
</reference>
<evidence type="ECO:0000256" key="1">
    <source>
        <dbReference type="ARBA" id="ARBA00023054"/>
    </source>
</evidence>
<name>A0A6M2DLI6_XENCH</name>
<evidence type="ECO:0000313" key="4">
    <source>
        <dbReference type="EMBL" id="NOV47175.1"/>
    </source>
</evidence>
<accession>A0A6M2DLI6</accession>
<dbReference type="Pfam" id="PF15070">
    <property type="entry name" value="GOLGA2L5"/>
    <property type="match status" value="2"/>
</dbReference>
<dbReference type="Gene3D" id="1.10.287.1490">
    <property type="match status" value="1"/>
</dbReference>
<dbReference type="GO" id="GO:0000137">
    <property type="term" value="C:Golgi cis cisterna"/>
    <property type="evidence" value="ECO:0007669"/>
    <property type="project" value="TreeGrafter"/>
</dbReference>
<evidence type="ECO:0000259" key="3">
    <source>
        <dbReference type="Pfam" id="PF15070"/>
    </source>
</evidence>
<dbReference type="PANTHER" id="PTHR10881">
    <property type="entry name" value="GOLGIN SUBFAMILY A MEMBER-RELATED"/>
    <property type="match status" value="1"/>
</dbReference>
<feature type="coiled-coil region" evidence="2">
    <location>
        <begin position="587"/>
        <end position="669"/>
    </location>
</feature>
<dbReference type="PANTHER" id="PTHR10881:SF46">
    <property type="entry name" value="GOLGIN SUBFAMILY A MEMBER 2"/>
    <property type="match status" value="1"/>
</dbReference>
<proteinExistence type="predicted"/>